<accession>A0A3B3YNL4</accession>
<dbReference type="Ensembl" id="ENSPMET00000019551.1">
    <property type="protein sequence ID" value="ENSPMEP00000028966.1"/>
    <property type="gene ID" value="ENSPMEG00000014342.1"/>
</dbReference>
<organism evidence="1 2">
    <name type="scientific">Poecilia mexicana</name>
    <dbReference type="NCBI Taxonomy" id="48701"/>
    <lineage>
        <taxon>Eukaryota</taxon>
        <taxon>Metazoa</taxon>
        <taxon>Chordata</taxon>
        <taxon>Craniata</taxon>
        <taxon>Vertebrata</taxon>
        <taxon>Euteleostomi</taxon>
        <taxon>Actinopterygii</taxon>
        <taxon>Neopterygii</taxon>
        <taxon>Teleostei</taxon>
        <taxon>Neoteleostei</taxon>
        <taxon>Acanthomorphata</taxon>
        <taxon>Ovalentaria</taxon>
        <taxon>Atherinomorphae</taxon>
        <taxon>Cyprinodontiformes</taxon>
        <taxon>Poeciliidae</taxon>
        <taxon>Poeciliinae</taxon>
        <taxon>Poecilia</taxon>
    </lineage>
</organism>
<sequence length="81" mass="8354">TSAPRTGTSADTSQVPLFSGLAATCLDSNGLNCGFKSVTYSGLLTFILPVVPADGLLGSFELPFVCVESSTGKVLAFRTHL</sequence>
<name>A0A3B3YNL4_9TELE</name>
<proteinExistence type="predicted"/>
<reference evidence="1" key="2">
    <citation type="submission" date="2025-09" db="UniProtKB">
        <authorList>
            <consortium name="Ensembl"/>
        </authorList>
    </citation>
    <scope>IDENTIFICATION</scope>
</reference>
<reference evidence="1" key="1">
    <citation type="submission" date="2025-08" db="UniProtKB">
        <authorList>
            <consortium name="Ensembl"/>
        </authorList>
    </citation>
    <scope>IDENTIFICATION</scope>
</reference>
<protein>
    <submittedName>
        <fullName evidence="1">Uncharacterized protein</fullName>
    </submittedName>
</protein>
<dbReference type="AlphaFoldDB" id="A0A3B3YNL4"/>
<evidence type="ECO:0000313" key="1">
    <source>
        <dbReference type="Ensembl" id="ENSPMEP00000028966.1"/>
    </source>
</evidence>
<evidence type="ECO:0000313" key="2">
    <source>
        <dbReference type="Proteomes" id="UP000261480"/>
    </source>
</evidence>
<keyword evidence="2" id="KW-1185">Reference proteome</keyword>
<dbReference type="Proteomes" id="UP000261480">
    <property type="component" value="Unplaced"/>
</dbReference>